<accession>A0A6G5QJ20</accession>
<dbReference type="Proteomes" id="UP000503264">
    <property type="component" value="Chromosome"/>
</dbReference>
<evidence type="ECO:0000313" key="2">
    <source>
        <dbReference type="Proteomes" id="UP000503264"/>
    </source>
</evidence>
<reference evidence="1 2" key="1">
    <citation type="submission" date="2016-07" db="EMBL/GenBank/DDBJ databases">
        <title>Comparative genomics of the Campylobacter concisus group.</title>
        <authorList>
            <person name="Miller W.G."/>
            <person name="Yee E."/>
            <person name="Chapman M.H."/>
            <person name="Huynh S."/>
            <person name="Bono J.L."/>
            <person name="On S.L.W."/>
            <person name="StLeger J."/>
            <person name="Foster G."/>
            <person name="Parker C.T."/>
        </authorList>
    </citation>
    <scope>NUCLEOTIDE SEQUENCE [LARGE SCALE GENOMIC DNA]</scope>
    <source>
        <strain evidence="1 2">CCUG 21559</strain>
    </source>
</reference>
<gene>
    <name evidence="1" type="ORF">CMUC_1919</name>
</gene>
<name>A0A6G5QJ20_9BACT</name>
<proteinExistence type="predicted"/>
<dbReference type="EMBL" id="CP012542">
    <property type="protein sequence ID" value="QCD45660.1"/>
    <property type="molecule type" value="Genomic_DNA"/>
</dbReference>
<evidence type="ECO:0000313" key="1">
    <source>
        <dbReference type="EMBL" id="QCD45660.1"/>
    </source>
</evidence>
<protein>
    <submittedName>
        <fullName evidence="1">Uncharacterized protein</fullName>
    </submittedName>
</protein>
<organism evidence="1 2">
    <name type="scientific">Campylobacter mucosalis CCUG 21559</name>
    <dbReference type="NCBI Taxonomy" id="1032067"/>
    <lineage>
        <taxon>Bacteria</taxon>
        <taxon>Pseudomonadati</taxon>
        <taxon>Campylobacterota</taxon>
        <taxon>Epsilonproteobacteria</taxon>
        <taxon>Campylobacterales</taxon>
        <taxon>Campylobacteraceae</taxon>
        <taxon>Campylobacter</taxon>
    </lineage>
</organism>
<dbReference type="RefSeq" id="WP_171994296.1">
    <property type="nucleotide sequence ID" value="NZ_CP012542.1"/>
</dbReference>
<sequence>MKQLYIFFIALFFNGCIGRYGCNDGFFSNIASINVMGTYIEEWYIDPNNPNSRMLGGSTADYGASAQKKKHNYIVKYFTLDCNEITRDNIFRIDSLSDVDRTWLAYDESLKRKKKVDIDEILKEYRYERRYYYIKDQKGNYQIDSEIKSGDNALVAINQCFDDGYCKTHKYLDGKTYYILKKYLTPSDE</sequence>
<keyword evidence="2" id="KW-1185">Reference proteome</keyword>
<dbReference type="AlphaFoldDB" id="A0A6G5QJ20"/>